<dbReference type="RefSeq" id="WP_179268545.1">
    <property type="nucleotide sequence ID" value="NZ_CP058579.1"/>
</dbReference>
<protein>
    <submittedName>
        <fullName evidence="2">Uncharacterized protein</fullName>
    </submittedName>
</protein>
<reference evidence="2 3" key="1">
    <citation type="submission" date="2020-06" db="EMBL/GenBank/DDBJ databases">
        <title>NJ-3-1, isolated from saline soil.</title>
        <authorList>
            <person name="Cui H.L."/>
            <person name="Shi X."/>
        </authorList>
    </citation>
    <scope>NUCLEOTIDE SEQUENCE [LARGE SCALE GENOMIC DNA]</scope>
    <source>
        <strain evidence="2 3">NJ-3-1</strain>
    </source>
</reference>
<dbReference type="GeneID" id="56037714"/>
<evidence type="ECO:0000313" key="2">
    <source>
        <dbReference type="EMBL" id="QLG61960.1"/>
    </source>
</evidence>
<evidence type="ECO:0000313" key="3">
    <source>
        <dbReference type="Proteomes" id="UP000509626"/>
    </source>
</evidence>
<sequence length="245" mass="25894">MIGVHGSVLNCFLGGSAGVSGAGSSTGRWSAGTAFVERGEAVLDWRVWLLKFLKLSWSGTRLGVSRVVLFWKGGVWTYVGISLVPVAENWPAISRLVQERSWAAVGNLFGSVGSNVAAALGEGAAAAQQLPSSTGWASVEVLGVAVPVLAWMVLLGTVVVSVFTIAWYFRTMHLGVKVFGGENVPPVLSFLFGVLVFGLLVWGVTGSFPVDEIVGMIEHLRQWLDSVHAGDVPGLEGNRSGNVTR</sequence>
<keyword evidence="1" id="KW-0472">Membrane</keyword>
<dbReference type="EMBL" id="CP058579">
    <property type="protein sequence ID" value="QLG61960.1"/>
    <property type="molecule type" value="Genomic_DNA"/>
</dbReference>
<keyword evidence="3" id="KW-1185">Reference proteome</keyword>
<feature type="transmembrane region" description="Helical" evidence="1">
    <location>
        <begin position="189"/>
        <end position="210"/>
    </location>
</feature>
<dbReference type="Proteomes" id="UP000509626">
    <property type="component" value="Chromosome"/>
</dbReference>
<dbReference type="AlphaFoldDB" id="A0A7D5QBN0"/>
<keyword evidence="1" id="KW-1133">Transmembrane helix</keyword>
<organism evidence="2 3">
    <name type="scientific">Halorarum salinum</name>
    <dbReference type="NCBI Taxonomy" id="2743089"/>
    <lineage>
        <taxon>Archaea</taxon>
        <taxon>Methanobacteriati</taxon>
        <taxon>Methanobacteriota</taxon>
        <taxon>Stenosarchaea group</taxon>
        <taxon>Halobacteria</taxon>
        <taxon>Halobacteriales</taxon>
        <taxon>Haloferacaceae</taxon>
        <taxon>Halorarum</taxon>
    </lineage>
</organism>
<accession>A0A7D5QBN0</accession>
<feature type="transmembrane region" description="Helical" evidence="1">
    <location>
        <begin position="141"/>
        <end position="169"/>
    </location>
</feature>
<keyword evidence="1" id="KW-0812">Transmembrane</keyword>
<name>A0A7D5QBN0_9EURY</name>
<proteinExistence type="predicted"/>
<evidence type="ECO:0000256" key="1">
    <source>
        <dbReference type="SAM" id="Phobius"/>
    </source>
</evidence>
<gene>
    <name evidence="2" type="ORF">HUG12_09605</name>
</gene>
<dbReference type="KEGG" id="halu:HUG12_09605"/>